<protein>
    <submittedName>
        <fullName evidence="4">Dihydroxyacetone kinase, L subunit</fullName>
    </submittedName>
</protein>
<dbReference type="PANTHER" id="PTHR28629">
    <property type="entry name" value="TRIOKINASE/FMN CYCLASE"/>
    <property type="match status" value="1"/>
</dbReference>
<dbReference type="AlphaFoldDB" id="A0AB34X1D8"/>
<reference evidence="4 5" key="1">
    <citation type="submission" date="2016-01" db="EMBL/GenBank/DDBJ databases">
        <authorList>
            <person name="Mitreva M."/>
            <person name="Pepin K.H."/>
            <person name="Mihindukulasuriya K.A."/>
            <person name="Fulton R."/>
            <person name="Fronick C."/>
            <person name="O'Laughlin M."/>
            <person name="Miner T."/>
            <person name="Herter B."/>
            <person name="Rosa B.A."/>
            <person name="Cordes M."/>
            <person name="Tomlinson C."/>
            <person name="Wollam A."/>
            <person name="Palsikar V.B."/>
            <person name="Mardis E.R."/>
            <person name="Wilson R.K."/>
        </authorList>
    </citation>
    <scope>NUCLEOTIDE SEQUENCE [LARGE SCALE GENOMIC DNA]</scope>
    <source>
        <strain evidence="4 5">DNF00696</strain>
    </source>
</reference>
<dbReference type="GO" id="GO:0019563">
    <property type="term" value="P:glycerol catabolic process"/>
    <property type="evidence" value="ECO:0007669"/>
    <property type="project" value="TreeGrafter"/>
</dbReference>
<proteinExistence type="predicted"/>
<evidence type="ECO:0000256" key="2">
    <source>
        <dbReference type="ARBA" id="ARBA00022777"/>
    </source>
</evidence>
<dbReference type="GO" id="GO:0005829">
    <property type="term" value="C:cytosol"/>
    <property type="evidence" value="ECO:0007669"/>
    <property type="project" value="TreeGrafter"/>
</dbReference>
<evidence type="ECO:0000256" key="1">
    <source>
        <dbReference type="ARBA" id="ARBA00022679"/>
    </source>
</evidence>
<dbReference type="Gene3D" id="1.25.40.340">
    <property type="match status" value="1"/>
</dbReference>
<dbReference type="Pfam" id="PF02734">
    <property type="entry name" value="Dak2"/>
    <property type="match status" value="1"/>
</dbReference>
<dbReference type="SUPFAM" id="SSF101473">
    <property type="entry name" value="DhaL-like"/>
    <property type="match status" value="1"/>
</dbReference>
<keyword evidence="1" id="KW-0808">Transferase</keyword>
<keyword evidence="2 4" id="KW-0418">Kinase</keyword>
<name>A0AB34X1D8_9ACTO</name>
<evidence type="ECO:0000313" key="5">
    <source>
        <dbReference type="Proteomes" id="UP000070572"/>
    </source>
</evidence>
<dbReference type="NCBIfam" id="TIGR02365">
    <property type="entry name" value="dha_L_ycgS"/>
    <property type="match status" value="1"/>
</dbReference>
<dbReference type="InterPro" id="IPR004007">
    <property type="entry name" value="DhaL_dom"/>
</dbReference>
<dbReference type="PROSITE" id="PS51480">
    <property type="entry name" value="DHAL"/>
    <property type="match status" value="1"/>
</dbReference>
<dbReference type="Proteomes" id="UP000070572">
    <property type="component" value="Unassembled WGS sequence"/>
</dbReference>
<evidence type="ECO:0000259" key="3">
    <source>
        <dbReference type="PROSITE" id="PS51480"/>
    </source>
</evidence>
<dbReference type="InterPro" id="IPR012737">
    <property type="entry name" value="DhaK_L_YcgS"/>
</dbReference>
<dbReference type="SMART" id="SM01120">
    <property type="entry name" value="Dak2"/>
    <property type="match status" value="1"/>
</dbReference>
<dbReference type="PANTHER" id="PTHR28629:SF4">
    <property type="entry name" value="TRIOKINASE_FMN CYCLASE"/>
    <property type="match status" value="1"/>
</dbReference>
<organism evidence="4 5">
    <name type="scientific">Varibaculum cambriense</name>
    <dbReference type="NCBI Taxonomy" id="184870"/>
    <lineage>
        <taxon>Bacteria</taxon>
        <taxon>Bacillati</taxon>
        <taxon>Actinomycetota</taxon>
        <taxon>Actinomycetes</taxon>
        <taxon>Actinomycetales</taxon>
        <taxon>Actinomycetaceae</taxon>
        <taxon>Varibaculum</taxon>
    </lineage>
</organism>
<dbReference type="InterPro" id="IPR050861">
    <property type="entry name" value="Dihydroxyacetone_Kinase"/>
</dbReference>
<dbReference type="InterPro" id="IPR036117">
    <property type="entry name" value="DhaL_dom_sf"/>
</dbReference>
<feature type="domain" description="DhaL" evidence="3">
    <location>
        <begin position="8"/>
        <end position="203"/>
    </location>
</feature>
<comment type="caution">
    <text evidence="4">The sequence shown here is derived from an EMBL/GenBank/DDBJ whole genome shotgun (WGS) entry which is preliminary data.</text>
</comment>
<dbReference type="FunFam" id="1.25.40.340:FF:000002">
    <property type="entry name" value="Dihydroxyacetone kinase, L subunit"/>
    <property type="match status" value="1"/>
</dbReference>
<gene>
    <name evidence="4" type="ORF">HMPREF1862_00710</name>
</gene>
<dbReference type="EMBL" id="LSDN01000013">
    <property type="protein sequence ID" value="KXB80988.1"/>
    <property type="molecule type" value="Genomic_DNA"/>
</dbReference>
<evidence type="ECO:0000313" key="4">
    <source>
        <dbReference type="EMBL" id="KXB80988.1"/>
    </source>
</evidence>
<accession>A0AB34X1D8</accession>
<dbReference type="GO" id="GO:0004371">
    <property type="term" value="F:glycerone kinase activity"/>
    <property type="evidence" value="ECO:0007669"/>
    <property type="project" value="InterPro"/>
</dbReference>
<sequence length="206" mass="21070">MLVVAETKDFFAWLTAYKELIVENADYLTDLDRRIGDADHGANMARGMTAVAQLDPTSFADAGALLKKAGMTLVSKVGGASGPLYGTFFMRMGAALGSDADTAAIGKALRAGADGVKARGKANLGDKTMLDCLYPALDAFDEAAAGGLQAALQAASERADKAASDTEPMIAKKGRASYLGERSQGTPDPGATSSALLFKAAAAALA</sequence>